<proteinExistence type="predicted"/>
<accession>A0A6J6JPS1</accession>
<name>A0A6J6JPS1_9ZZZZ</name>
<organism evidence="1">
    <name type="scientific">freshwater metagenome</name>
    <dbReference type="NCBI Taxonomy" id="449393"/>
    <lineage>
        <taxon>unclassified sequences</taxon>
        <taxon>metagenomes</taxon>
        <taxon>ecological metagenomes</taxon>
    </lineage>
</organism>
<dbReference type="AlphaFoldDB" id="A0A6J6JPS1"/>
<sequence>MIPSSHVFSSVVRELLDEPFTASRPFSAIAGDLELVLELGPLIWACWTEAPYINSCDPV</sequence>
<reference evidence="1" key="1">
    <citation type="submission" date="2020-05" db="EMBL/GenBank/DDBJ databases">
        <authorList>
            <person name="Chiriac C."/>
            <person name="Salcher M."/>
            <person name="Ghai R."/>
            <person name="Kavagutti S V."/>
        </authorList>
    </citation>
    <scope>NUCLEOTIDE SEQUENCE</scope>
</reference>
<gene>
    <name evidence="1" type="ORF">UFOPK1906_01996</name>
</gene>
<protein>
    <submittedName>
        <fullName evidence="1">Unannotated protein</fullName>
    </submittedName>
</protein>
<evidence type="ECO:0000313" key="1">
    <source>
        <dbReference type="EMBL" id="CAB4639380.1"/>
    </source>
</evidence>
<dbReference type="EMBL" id="CAEZVC010000216">
    <property type="protein sequence ID" value="CAB4639380.1"/>
    <property type="molecule type" value="Genomic_DNA"/>
</dbReference>